<dbReference type="eggNOG" id="KOG2933">
    <property type="taxonomic scope" value="Eukaryota"/>
</dbReference>
<dbReference type="GeneID" id="7841251"/>
<dbReference type="InterPro" id="IPR011989">
    <property type="entry name" value="ARM-like"/>
</dbReference>
<proteinExistence type="predicted"/>
<dbReference type="HOGENOM" id="CLU_252913_0_0_1"/>
<evidence type="ECO:0000259" key="2">
    <source>
        <dbReference type="SMART" id="SM01349"/>
    </source>
</evidence>
<dbReference type="GO" id="GO:0000226">
    <property type="term" value="P:microtubule cytoskeleton organization"/>
    <property type="evidence" value="ECO:0007669"/>
    <property type="project" value="TreeGrafter"/>
</dbReference>
<dbReference type="RefSeq" id="XP_001012234.2">
    <property type="nucleotide sequence ID" value="XM_001012234.2"/>
</dbReference>
<feature type="domain" description="TOG" evidence="2">
    <location>
        <begin position="870"/>
        <end position="1103"/>
    </location>
</feature>
<dbReference type="EMBL" id="GG662767">
    <property type="protein sequence ID" value="EAR91989.2"/>
    <property type="molecule type" value="Genomic_DNA"/>
</dbReference>
<dbReference type="SMART" id="SM01349">
    <property type="entry name" value="TOG"/>
    <property type="match status" value="3"/>
</dbReference>
<feature type="domain" description="TOG" evidence="2">
    <location>
        <begin position="1194"/>
        <end position="1417"/>
    </location>
</feature>
<organism evidence="3 4">
    <name type="scientific">Tetrahymena thermophila (strain SB210)</name>
    <dbReference type="NCBI Taxonomy" id="312017"/>
    <lineage>
        <taxon>Eukaryota</taxon>
        <taxon>Sar</taxon>
        <taxon>Alveolata</taxon>
        <taxon>Ciliophora</taxon>
        <taxon>Intramacronucleata</taxon>
        <taxon>Oligohymenophorea</taxon>
        <taxon>Hymenostomatida</taxon>
        <taxon>Tetrahymenina</taxon>
        <taxon>Tetrahymenidae</taxon>
        <taxon>Tetrahymena</taxon>
    </lineage>
</organism>
<dbReference type="PANTHER" id="PTHR21567">
    <property type="entry name" value="CLASP"/>
    <property type="match status" value="1"/>
</dbReference>
<evidence type="ECO:0000313" key="4">
    <source>
        <dbReference type="Proteomes" id="UP000009168"/>
    </source>
</evidence>
<protein>
    <submittedName>
        <fullName evidence="3">CLASP amine-terminal protein</fullName>
    </submittedName>
</protein>
<feature type="region of interest" description="Disordered" evidence="1">
    <location>
        <begin position="726"/>
        <end position="763"/>
    </location>
</feature>
<gene>
    <name evidence="3" type="ORF">TTHERM_00102840</name>
</gene>
<feature type="compositionally biased region" description="Low complexity" evidence="1">
    <location>
        <begin position="791"/>
        <end position="801"/>
    </location>
</feature>
<reference evidence="4" key="1">
    <citation type="journal article" date="2006" name="PLoS Biol.">
        <title>Macronuclear genome sequence of the ciliate Tetrahymena thermophila, a model eukaryote.</title>
        <authorList>
            <person name="Eisen J.A."/>
            <person name="Coyne R.S."/>
            <person name="Wu M."/>
            <person name="Wu D."/>
            <person name="Thiagarajan M."/>
            <person name="Wortman J.R."/>
            <person name="Badger J.H."/>
            <person name="Ren Q."/>
            <person name="Amedeo P."/>
            <person name="Jones K.M."/>
            <person name="Tallon L.J."/>
            <person name="Delcher A.L."/>
            <person name="Salzberg S.L."/>
            <person name="Silva J.C."/>
            <person name="Haas B.J."/>
            <person name="Majoros W.H."/>
            <person name="Farzad M."/>
            <person name="Carlton J.M."/>
            <person name="Smith R.K. Jr."/>
            <person name="Garg J."/>
            <person name="Pearlman R.E."/>
            <person name="Karrer K.M."/>
            <person name="Sun L."/>
            <person name="Manning G."/>
            <person name="Elde N.C."/>
            <person name="Turkewitz A.P."/>
            <person name="Asai D.J."/>
            <person name="Wilkes D.E."/>
            <person name="Wang Y."/>
            <person name="Cai H."/>
            <person name="Collins K."/>
            <person name="Stewart B.A."/>
            <person name="Lee S.R."/>
            <person name="Wilamowska K."/>
            <person name="Weinberg Z."/>
            <person name="Ruzzo W.L."/>
            <person name="Wloga D."/>
            <person name="Gaertig J."/>
            <person name="Frankel J."/>
            <person name="Tsao C.-C."/>
            <person name="Gorovsky M.A."/>
            <person name="Keeling P.J."/>
            <person name="Waller R.F."/>
            <person name="Patron N.J."/>
            <person name="Cherry J.M."/>
            <person name="Stover N.A."/>
            <person name="Krieger C.J."/>
            <person name="del Toro C."/>
            <person name="Ryder H.F."/>
            <person name="Williamson S.C."/>
            <person name="Barbeau R.A."/>
            <person name="Hamilton E.P."/>
            <person name="Orias E."/>
        </authorList>
    </citation>
    <scope>NUCLEOTIDE SEQUENCE [LARGE SCALE GENOMIC DNA]</scope>
    <source>
        <strain evidence="4">SB210</strain>
    </source>
</reference>
<name>Q234L4_TETTS</name>
<dbReference type="InterPro" id="IPR016024">
    <property type="entry name" value="ARM-type_fold"/>
</dbReference>
<feature type="compositionally biased region" description="Polar residues" evidence="1">
    <location>
        <begin position="733"/>
        <end position="763"/>
    </location>
</feature>
<dbReference type="KEGG" id="tet:TTHERM_00102840"/>
<keyword evidence="4" id="KW-1185">Reference proteome</keyword>
<dbReference type="OrthoDB" id="289498at2759"/>
<dbReference type="Proteomes" id="UP000009168">
    <property type="component" value="Unassembled WGS sequence"/>
</dbReference>
<dbReference type="InterPro" id="IPR034085">
    <property type="entry name" value="TOG"/>
</dbReference>
<dbReference type="PANTHER" id="PTHR21567:SF87">
    <property type="entry name" value="CRESCERIN-LIKE PROTEIN CHE-12"/>
    <property type="match status" value="1"/>
</dbReference>
<feature type="region of interest" description="Disordered" evidence="1">
    <location>
        <begin position="781"/>
        <end position="803"/>
    </location>
</feature>
<dbReference type="InParanoid" id="Q234L4"/>
<dbReference type="GO" id="GO:0005881">
    <property type="term" value="C:cytoplasmic microtubule"/>
    <property type="evidence" value="ECO:0007669"/>
    <property type="project" value="TreeGrafter"/>
</dbReference>
<dbReference type="InterPro" id="IPR024395">
    <property type="entry name" value="CLASP_N_dom"/>
</dbReference>
<dbReference type="GO" id="GO:0008017">
    <property type="term" value="F:microtubule binding"/>
    <property type="evidence" value="ECO:0007669"/>
    <property type="project" value="TreeGrafter"/>
</dbReference>
<dbReference type="Pfam" id="PF12348">
    <property type="entry name" value="CLASP_N"/>
    <property type="match status" value="2"/>
</dbReference>
<accession>Q234L4</accession>
<dbReference type="SUPFAM" id="SSF48371">
    <property type="entry name" value="ARM repeat"/>
    <property type="match status" value="2"/>
</dbReference>
<evidence type="ECO:0000256" key="1">
    <source>
        <dbReference type="SAM" id="MobiDB-lite"/>
    </source>
</evidence>
<sequence>MAEEGELQQLLEEFDDVDEHNYHRINDLLQQLSQFPINQLKEYKNSVLEILRSNLKVSETALKPTQIYTDFLSIAEPREKASFEEDIKQIVINLGDSDAQTRKYSHMFLLSWVKKFNDLNSVLRAFLSSGFSSNNQTIKQKSINSFQGIIITEARAIDWNSKEIFKVIAELLQVWQNASHTNVQKAADHALVSLSKRDEMRLAVTKLDISQMKIIKQIAEKHLILGLLPEEIENSSIILTKHKKENEQQSQQQQLQILNTTMNNTQNIQNNQQNSAQKNGTHSNDQIFSDLLSQTQKNNEIQQKKPLKEQEEIEEQNNRYKVNSHNNIGSLHKLSQQNELQIKPNGFQVKSEGFILQSENVLTYHFGILNDKHYQDLKSQKDWRAKAQAVEELEKNIQDADDLSGIEEQLEDFLDLVLDLTSDSNFKVQVTSMNIIFAIIGLKKCQEDKIFKIISSSIIEKLGDSKIAIRQLAQKIIIKHFEKFDENEWIYEIVKNIKSKSVQFKEDSLTLLEILIKDFHNNGSQENENGIDDKEQINSDENLQYNSRLPKRNIKKSKKCSFDWQRVVKELNPLIDDPKDKIKSKCLDCFISLSSTINDQNLFTQFLQQNLTKEQEIKIQRAIRPQVQSSQIHNRLDKSGNLNRGIDYSSYSYLDPESNMHFSFANIKKNEKSEENKYLPSSANPSSLNRSINRQFISPDIPRKQTQATKNSSENDFKINTYNLLDTKGGRYSSGSNQQSYSAMEESTSVGSSIQQTPNQPDSIKKQTNNFEKDCLDYLGNPFEKRPPPAKFSSAQKSQKSTFEVALEQQNQMDKRTNSTANSDRNKSYNMLESTSSNINTGSPNLKKTMKSSINTGEGNNYTCEEDLEPLRNPENAINTVLNELKNGDWERQFNALDTIRRLIKYHHELLARSVNFSNILKEINLLIDNLRSSLAKNAMMTISEMAYKLKKHVEIQIDGTFAKLMKKGMDANVFILEEVKKALISLCTNCTPQKILSNCFQLNMKSSQSKQYVLQCFDTLILVHQEKLQQLKDFDKIVENIGNFVVDGSLEVRNCAKVALQNLSMNCIEKKKIQQILMRSKDENTVNKIISAIDSFSRGGLDSTLGATGRSTSSIYGKNSRSILQKTARNNMNTGTMYSQQSQSSNNNIDFIETYNNNTQEMNISPENIRITKTYSQQQPPHLIAPKPTKSTSISRIQRSPDVFENLPTYFSNVENSDWNVRLNSINDLEKIATEYPKELSTHKSYVKFLDCIAKLNNDQNIKVQVKSLEVFQQLIPILQDSIQINIQNVMNSVFSSCGSQNMQIKRKAEEVLQTIMENVDSQYLFEPLNNGSLFANPKSKPIIIDNLANICNEVSKRKQNIFHKSITKTIQKLLQENKIELRQPLKKLVKEVYEILEEDLFIGPLVSYKQQIMDMIE</sequence>
<dbReference type="Gene3D" id="1.25.10.10">
    <property type="entry name" value="Leucine-rich Repeat Variant"/>
    <property type="match status" value="4"/>
</dbReference>
<evidence type="ECO:0000313" key="3">
    <source>
        <dbReference type="EMBL" id="EAR91989.2"/>
    </source>
</evidence>
<feature type="domain" description="TOG" evidence="2">
    <location>
        <begin position="353"/>
        <end position="629"/>
    </location>
</feature>